<evidence type="ECO:0000313" key="1">
    <source>
        <dbReference type="EMBL" id="KAJ5523005.1"/>
    </source>
</evidence>
<accession>A0AAD6CHL4</accession>
<evidence type="ECO:0000313" key="2">
    <source>
        <dbReference type="Proteomes" id="UP001220324"/>
    </source>
</evidence>
<name>A0AAD6CHL4_9EURO</name>
<keyword evidence="2" id="KW-1185">Reference proteome</keyword>
<reference evidence="1 2" key="1">
    <citation type="journal article" date="2023" name="IMA Fungus">
        <title>Comparative genomic study of the Penicillium genus elucidates a diverse pangenome and 15 lateral gene transfer events.</title>
        <authorList>
            <person name="Petersen C."/>
            <person name="Sorensen T."/>
            <person name="Nielsen M.R."/>
            <person name="Sondergaard T.E."/>
            <person name="Sorensen J.L."/>
            <person name="Fitzpatrick D.A."/>
            <person name="Frisvad J.C."/>
            <person name="Nielsen K.L."/>
        </authorList>
    </citation>
    <scope>NUCLEOTIDE SEQUENCE [LARGE SCALE GENOMIC DNA]</scope>
    <source>
        <strain evidence="1 2">IBT 35679</strain>
    </source>
</reference>
<proteinExistence type="predicted"/>
<dbReference type="EMBL" id="JAQIZZ010000010">
    <property type="protein sequence ID" value="KAJ5523005.1"/>
    <property type="molecule type" value="Genomic_DNA"/>
</dbReference>
<comment type="caution">
    <text evidence="1">The sequence shown here is derived from an EMBL/GenBank/DDBJ whole genome shotgun (WGS) entry which is preliminary data.</text>
</comment>
<protein>
    <submittedName>
        <fullName evidence="1">Uncharacterized protein</fullName>
    </submittedName>
</protein>
<organism evidence="1 2">
    <name type="scientific">Penicillium frequentans</name>
    <dbReference type="NCBI Taxonomy" id="3151616"/>
    <lineage>
        <taxon>Eukaryota</taxon>
        <taxon>Fungi</taxon>
        <taxon>Dikarya</taxon>
        <taxon>Ascomycota</taxon>
        <taxon>Pezizomycotina</taxon>
        <taxon>Eurotiomycetes</taxon>
        <taxon>Eurotiomycetidae</taxon>
        <taxon>Eurotiales</taxon>
        <taxon>Aspergillaceae</taxon>
        <taxon>Penicillium</taxon>
    </lineage>
</organism>
<dbReference type="AlphaFoldDB" id="A0AAD6CHL4"/>
<gene>
    <name evidence="1" type="ORF">N7494_013191</name>
</gene>
<sequence length="111" mass="12348">MATSSIDPIGIKPLKLLVGESLTDREEHWRLQVRTRMRGSKAKASSGVYHGGGPHCEWLHYAALMRRNTGDCGYRRPFGEQNHCEASACATSVKKNTGGYSYRYTRACRAA</sequence>
<dbReference type="Proteomes" id="UP001220324">
    <property type="component" value="Unassembled WGS sequence"/>
</dbReference>